<reference evidence="1" key="2">
    <citation type="journal article" date="2021" name="Microbiome">
        <title>Successional dynamics and alternative stable states in a saline activated sludge microbial community over 9 years.</title>
        <authorList>
            <person name="Wang Y."/>
            <person name="Ye J."/>
            <person name="Ju F."/>
            <person name="Liu L."/>
            <person name="Boyd J.A."/>
            <person name="Deng Y."/>
            <person name="Parks D.H."/>
            <person name="Jiang X."/>
            <person name="Yin X."/>
            <person name="Woodcroft B.J."/>
            <person name="Tyson G.W."/>
            <person name="Hugenholtz P."/>
            <person name="Polz M.F."/>
            <person name="Zhang T."/>
        </authorList>
    </citation>
    <scope>NUCLEOTIDE SEQUENCE</scope>
    <source>
        <strain evidence="1">HKST-UBA02</strain>
    </source>
</reference>
<dbReference type="AlphaFoldDB" id="A0A956NFG8"/>
<dbReference type="EMBL" id="JAGQHS010000054">
    <property type="protein sequence ID" value="MCA9756465.1"/>
    <property type="molecule type" value="Genomic_DNA"/>
</dbReference>
<protein>
    <recommendedName>
        <fullName evidence="3">ZU5 domain-containing protein</fullName>
    </recommendedName>
</protein>
<dbReference type="PROSITE" id="PS51257">
    <property type="entry name" value="PROKAR_LIPOPROTEIN"/>
    <property type="match status" value="1"/>
</dbReference>
<name>A0A956NFG8_UNCEI</name>
<accession>A0A956NFG8</accession>
<comment type="caution">
    <text evidence="1">The sequence shown here is derived from an EMBL/GenBank/DDBJ whole genome shotgun (WGS) entry which is preliminary data.</text>
</comment>
<reference evidence="1" key="1">
    <citation type="submission" date="2020-04" db="EMBL/GenBank/DDBJ databases">
        <authorList>
            <person name="Zhang T."/>
        </authorList>
    </citation>
    <scope>NUCLEOTIDE SEQUENCE</scope>
    <source>
        <strain evidence="1">HKST-UBA02</strain>
    </source>
</reference>
<evidence type="ECO:0000313" key="1">
    <source>
        <dbReference type="EMBL" id="MCA9756465.1"/>
    </source>
</evidence>
<evidence type="ECO:0008006" key="3">
    <source>
        <dbReference type="Google" id="ProtNLM"/>
    </source>
</evidence>
<evidence type="ECO:0000313" key="2">
    <source>
        <dbReference type="Proteomes" id="UP000739538"/>
    </source>
</evidence>
<proteinExistence type="predicted"/>
<gene>
    <name evidence="1" type="ORF">KDA27_11740</name>
</gene>
<organism evidence="1 2">
    <name type="scientific">Eiseniibacteriota bacterium</name>
    <dbReference type="NCBI Taxonomy" id="2212470"/>
    <lineage>
        <taxon>Bacteria</taxon>
        <taxon>Candidatus Eiseniibacteriota</taxon>
    </lineage>
</organism>
<sequence length="197" mass="21155">MTNRFRALTSRFRPMGWVLALIAGVSGLIVGCSADNGANPGATSGFDDGQFVRVLEPGNASSGLIGGTLNVVDGVTESVIEVSKIVVPRRSATITNGRYTMVVPAGALTTVTAFKISQDPTSGAIVCVLEPHATDFRTPVEVHFDLSGTDAYLHDDVRAQWFDETDQTWKDVESVWDPTTQTLVGYYPHFCSGRAGW</sequence>
<dbReference type="Proteomes" id="UP000739538">
    <property type="component" value="Unassembled WGS sequence"/>
</dbReference>